<keyword evidence="3" id="KW-1185">Reference proteome</keyword>
<feature type="transmembrane region" description="Helical" evidence="1">
    <location>
        <begin position="34"/>
        <end position="51"/>
    </location>
</feature>
<evidence type="ECO:0000313" key="3">
    <source>
        <dbReference type="Proteomes" id="UP000683000"/>
    </source>
</evidence>
<evidence type="ECO:0000313" key="2">
    <source>
        <dbReference type="EMBL" id="KAG6371145.1"/>
    </source>
</evidence>
<comment type="caution">
    <text evidence="2">The sequence shown here is derived from an EMBL/GenBank/DDBJ whole genome shotgun (WGS) entry which is preliminary data.</text>
</comment>
<dbReference type="AlphaFoldDB" id="A0A8I2YFY4"/>
<proteinExistence type="predicted"/>
<accession>A0A8I2YFY4</accession>
<evidence type="ECO:0000256" key="1">
    <source>
        <dbReference type="SAM" id="Phobius"/>
    </source>
</evidence>
<dbReference type="EMBL" id="JAGFBS010000039">
    <property type="protein sequence ID" value="KAG6371145.1"/>
    <property type="molecule type" value="Genomic_DNA"/>
</dbReference>
<reference evidence="2" key="1">
    <citation type="submission" date="2021-03" db="EMBL/GenBank/DDBJ databases">
        <title>Evolutionary innovations through gain and loss of genes in the ectomycorrhizal Boletales.</title>
        <authorList>
            <person name="Wu G."/>
            <person name="Miyauchi S."/>
            <person name="Morin E."/>
            <person name="Yang Z.-L."/>
            <person name="Xu J."/>
            <person name="Martin F.M."/>
        </authorList>
    </citation>
    <scope>NUCLEOTIDE SEQUENCE</scope>
    <source>
        <strain evidence="2">BR01</strain>
    </source>
</reference>
<gene>
    <name evidence="2" type="ORF">JVT61DRAFT_9913</name>
</gene>
<protein>
    <submittedName>
        <fullName evidence="2">Uncharacterized protein</fullName>
    </submittedName>
</protein>
<dbReference type="Proteomes" id="UP000683000">
    <property type="component" value="Unassembled WGS sequence"/>
</dbReference>
<keyword evidence="1" id="KW-1133">Transmembrane helix</keyword>
<keyword evidence="1" id="KW-0812">Transmembrane</keyword>
<keyword evidence="1" id="KW-0472">Membrane</keyword>
<name>A0A8I2YFY4_9AGAM</name>
<sequence length="61" mass="6579">MIIAATNNNAPPSPFNLHAQTWWDVLSGGGVKTLGPQILIMTIAYSGVMVVRNSLAFHKNN</sequence>
<organism evidence="2 3">
    <name type="scientific">Boletus reticuloceps</name>
    <dbReference type="NCBI Taxonomy" id="495285"/>
    <lineage>
        <taxon>Eukaryota</taxon>
        <taxon>Fungi</taxon>
        <taxon>Dikarya</taxon>
        <taxon>Basidiomycota</taxon>
        <taxon>Agaricomycotina</taxon>
        <taxon>Agaricomycetes</taxon>
        <taxon>Agaricomycetidae</taxon>
        <taxon>Boletales</taxon>
        <taxon>Boletineae</taxon>
        <taxon>Boletaceae</taxon>
        <taxon>Boletoideae</taxon>
        <taxon>Boletus</taxon>
    </lineage>
</organism>